<dbReference type="EMBL" id="OANU01000015">
    <property type="protein sequence ID" value="SNX47904.1"/>
    <property type="molecule type" value="Genomic_DNA"/>
</dbReference>
<proteinExistence type="predicted"/>
<keyword evidence="1" id="KW-1133">Transmembrane helix</keyword>
<keyword evidence="1" id="KW-0812">Transmembrane</keyword>
<evidence type="ECO:0000256" key="1">
    <source>
        <dbReference type="SAM" id="Phobius"/>
    </source>
</evidence>
<accession>A0A240EGW3</accession>
<keyword evidence="1" id="KW-0472">Membrane</keyword>
<dbReference type="AlphaFoldDB" id="A0A240EGW3"/>
<keyword evidence="3" id="KW-1185">Reference proteome</keyword>
<dbReference type="Proteomes" id="UP000219336">
    <property type="component" value="Unassembled WGS sequence"/>
</dbReference>
<organism evidence="2 3">
    <name type="scientific">Vibrio thalassae</name>
    <dbReference type="NCBI Taxonomy" id="1243014"/>
    <lineage>
        <taxon>Bacteria</taxon>
        <taxon>Pseudomonadati</taxon>
        <taxon>Pseudomonadota</taxon>
        <taxon>Gammaproteobacteria</taxon>
        <taxon>Vibrionales</taxon>
        <taxon>Vibrionaceae</taxon>
        <taxon>Vibrio</taxon>
    </lineage>
</organism>
<dbReference type="RefSeq" id="WP_096993130.1">
    <property type="nucleotide sequence ID" value="NZ_JBHSII010000006.1"/>
</dbReference>
<dbReference type="OrthoDB" id="9991862at2"/>
<feature type="transmembrane region" description="Helical" evidence="1">
    <location>
        <begin position="31"/>
        <end position="51"/>
    </location>
</feature>
<name>A0A240EGW3_9VIBR</name>
<evidence type="ECO:0000313" key="3">
    <source>
        <dbReference type="Proteomes" id="UP000219336"/>
    </source>
</evidence>
<reference evidence="3" key="1">
    <citation type="submission" date="2016-06" db="EMBL/GenBank/DDBJ databases">
        <authorList>
            <person name="Rodrigo-Torres L."/>
            <person name="Arahal R.D."/>
            <person name="Lucena T."/>
        </authorList>
    </citation>
    <scope>NUCLEOTIDE SEQUENCE [LARGE SCALE GENOMIC DNA]</scope>
    <source>
        <strain evidence="3">CECT8203</strain>
    </source>
</reference>
<evidence type="ECO:0000313" key="2">
    <source>
        <dbReference type="EMBL" id="SNX47904.1"/>
    </source>
</evidence>
<sequence length="61" mass="6757">MPIIRLVALIGILLLLWYGIAVLFKNYGVLIGVATLVTVVLIGRIVSKRIVARLKSQKLKQ</sequence>
<gene>
    <name evidence="2" type="ORF">VTH8203_01519</name>
</gene>
<protein>
    <submittedName>
        <fullName evidence="2">Uncharacterized protein</fullName>
    </submittedName>
</protein>